<evidence type="ECO:0000313" key="2">
    <source>
        <dbReference type="Proteomes" id="UP000789920"/>
    </source>
</evidence>
<gene>
    <name evidence="1" type="ORF">RPERSI_LOCUS10492</name>
</gene>
<keyword evidence="2" id="KW-1185">Reference proteome</keyword>
<feature type="non-terminal residue" evidence="1">
    <location>
        <position position="86"/>
    </location>
</feature>
<sequence>METLECTRCSGVKPISEFVMAGAKDTTKPSNTCSDCHNQEAKYYQKTKKRQLETLTLLEEQKAAENVQWARNIKRNFDPINKIIEE</sequence>
<dbReference type="Proteomes" id="UP000789920">
    <property type="component" value="Unassembled WGS sequence"/>
</dbReference>
<proteinExistence type="predicted"/>
<organism evidence="1 2">
    <name type="scientific">Racocetra persica</name>
    <dbReference type="NCBI Taxonomy" id="160502"/>
    <lineage>
        <taxon>Eukaryota</taxon>
        <taxon>Fungi</taxon>
        <taxon>Fungi incertae sedis</taxon>
        <taxon>Mucoromycota</taxon>
        <taxon>Glomeromycotina</taxon>
        <taxon>Glomeromycetes</taxon>
        <taxon>Diversisporales</taxon>
        <taxon>Gigasporaceae</taxon>
        <taxon>Racocetra</taxon>
    </lineage>
</organism>
<reference evidence="1" key="1">
    <citation type="submission" date="2021-06" db="EMBL/GenBank/DDBJ databases">
        <authorList>
            <person name="Kallberg Y."/>
            <person name="Tangrot J."/>
            <person name="Rosling A."/>
        </authorList>
    </citation>
    <scope>NUCLEOTIDE SEQUENCE</scope>
    <source>
        <strain evidence="1">MA461A</strain>
    </source>
</reference>
<name>A0ACA9PK73_9GLOM</name>
<dbReference type="EMBL" id="CAJVQC010020819">
    <property type="protein sequence ID" value="CAG8710347.1"/>
    <property type="molecule type" value="Genomic_DNA"/>
</dbReference>
<protein>
    <submittedName>
        <fullName evidence="1">20311_t:CDS:1</fullName>
    </submittedName>
</protein>
<comment type="caution">
    <text evidence="1">The sequence shown here is derived from an EMBL/GenBank/DDBJ whole genome shotgun (WGS) entry which is preliminary data.</text>
</comment>
<evidence type="ECO:0000313" key="1">
    <source>
        <dbReference type="EMBL" id="CAG8710347.1"/>
    </source>
</evidence>
<accession>A0ACA9PK73</accession>